<dbReference type="SUPFAM" id="SSF51445">
    <property type="entry name" value="(Trans)glycosidases"/>
    <property type="match status" value="1"/>
</dbReference>
<dbReference type="Gene3D" id="2.60.40.290">
    <property type="match status" value="1"/>
</dbReference>
<dbReference type="GO" id="GO:0005975">
    <property type="term" value="P:carbohydrate metabolic process"/>
    <property type="evidence" value="ECO:0007669"/>
    <property type="project" value="InterPro"/>
</dbReference>
<keyword evidence="11" id="KW-1185">Reference proteome</keyword>
<evidence type="ECO:0000313" key="11">
    <source>
        <dbReference type="Proteomes" id="UP000282438"/>
    </source>
</evidence>
<evidence type="ECO:0000256" key="5">
    <source>
        <dbReference type="ARBA" id="ARBA00023295"/>
    </source>
</evidence>
<dbReference type="Gene3D" id="3.30.379.10">
    <property type="entry name" value="Chitobiase/beta-hexosaminidase domain 2-like"/>
    <property type="match status" value="1"/>
</dbReference>
<dbReference type="InterPro" id="IPR029018">
    <property type="entry name" value="Hex-like_dom2"/>
</dbReference>
<dbReference type="InterPro" id="IPR013783">
    <property type="entry name" value="Ig-like_fold"/>
</dbReference>
<dbReference type="InterPro" id="IPR004866">
    <property type="entry name" value="CHB/HEX_N_dom"/>
</dbReference>
<name>A0A3S8ZNT0_9NEIS</name>
<dbReference type="PANTHER" id="PTHR22600:SF57">
    <property type="entry name" value="BETA-N-ACETYLHEXOSAMINIDASE"/>
    <property type="match status" value="1"/>
</dbReference>
<dbReference type="Gene3D" id="2.60.40.10">
    <property type="entry name" value="Immunoglobulins"/>
    <property type="match status" value="1"/>
</dbReference>
<dbReference type="Pfam" id="PF02838">
    <property type="entry name" value="Glyco_hydro_20b"/>
    <property type="match status" value="1"/>
</dbReference>
<evidence type="ECO:0000256" key="1">
    <source>
        <dbReference type="ARBA" id="ARBA00001231"/>
    </source>
</evidence>
<comment type="catalytic activity">
    <reaction evidence="1">
        <text>Hydrolysis of terminal non-reducing N-acetyl-D-hexosamine residues in N-acetyl-beta-D-hexosaminides.</text>
        <dbReference type="EC" id="3.2.1.52"/>
    </reaction>
</comment>
<feature type="domain" description="Chitobiase/beta-hexosaminidases N-terminal" evidence="9">
    <location>
        <begin position="56"/>
        <end position="214"/>
    </location>
</feature>
<keyword evidence="4" id="KW-0378">Hydrolase</keyword>
<dbReference type="AlphaFoldDB" id="A0A3S8ZNT0"/>
<dbReference type="Pfam" id="PF03174">
    <property type="entry name" value="CHB_HEX_C"/>
    <property type="match status" value="1"/>
</dbReference>
<evidence type="ECO:0000313" key="10">
    <source>
        <dbReference type="EMBL" id="AZN35042.1"/>
    </source>
</evidence>
<dbReference type="Proteomes" id="UP000282438">
    <property type="component" value="Chromosome"/>
</dbReference>
<evidence type="ECO:0000259" key="9">
    <source>
        <dbReference type="SMART" id="SM01081"/>
    </source>
</evidence>
<proteinExistence type="inferred from homology"/>
<accession>A0A3S8ZNT0</accession>
<dbReference type="InterPro" id="IPR008965">
    <property type="entry name" value="CBM2/CBM3_carb-bd_dom_sf"/>
</dbReference>
<dbReference type="EC" id="3.2.1.52" evidence="3"/>
<dbReference type="InterPro" id="IPR012291">
    <property type="entry name" value="CBM2_carb-bd_dom_sf"/>
</dbReference>
<dbReference type="GO" id="GO:0016020">
    <property type="term" value="C:membrane"/>
    <property type="evidence" value="ECO:0007669"/>
    <property type="project" value="TreeGrafter"/>
</dbReference>
<dbReference type="CDD" id="cd02847">
    <property type="entry name" value="E_set_Chitobiase_C"/>
    <property type="match status" value="1"/>
</dbReference>
<evidence type="ECO:0000256" key="3">
    <source>
        <dbReference type="ARBA" id="ARBA00012663"/>
    </source>
</evidence>
<comment type="similarity">
    <text evidence="2">Belongs to the glycosyl hydrolase 20 family.</text>
</comment>
<keyword evidence="5" id="KW-0326">Glycosidase</keyword>
<dbReference type="Pfam" id="PF03173">
    <property type="entry name" value="CHB_HEX"/>
    <property type="match status" value="1"/>
</dbReference>
<dbReference type="InterPro" id="IPR015883">
    <property type="entry name" value="Glyco_hydro_20_cat"/>
</dbReference>
<dbReference type="SUPFAM" id="SSF55545">
    <property type="entry name" value="beta-N-acetylhexosaminidase-like domain"/>
    <property type="match status" value="1"/>
</dbReference>
<dbReference type="GO" id="GO:0030203">
    <property type="term" value="P:glycosaminoglycan metabolic process"/>
    <property type="evidence" value="ECO:0007669"/>
    <property type="project" value="TreeGrafter"/>
</dbReference>
<dbReference type="InterPro" id="IPR017853">
    <property type="entry name" value="GH"/>
</dbReference>
<evidence type="ECO:0000256" key="6">
    <source>
        <dbReference type="ARBA" id="ARBA00030512"/>
    </source>
</evidence>
<protein>
    <recommendedName>
        <fullName evidence="3">beta-N-acetylhexosaminidase</fullName>
        <ecNumber evidence="3">3.2.1.52</ecNumber>
    </recommendedName>
    <alternativeName>
        <fullName evidence="6">Beta-N-acetylhexosaminidase</fullName>
    </alternativeName>
    <alternativeName>
        <fullName evidence="7">N-acetyl-beta-glucosaminidase</fullName>
    </alternativeName>
</protein>
<gene>
    <name evidence="10" type="ORF">EJO50_00195</name>
</gene>
<dbReference type="KEGG" id="iod:EJO50_00195"/>
<sequence length="905" mass="100513">MLIFCMLQLLPGIAQDFIHFINGIDMQTQAKVISVLVSALFSGLAFASPSAESLAKQLKVHIDVKGAEAEKTCKQLGADWATCYRSTITLSNTGSALNDKNFSIIIPSPRRILSVAGDQFKIEHITGDLNRLTPTDKFMGIAAGKSIQIDLISEYWHVSDYDTFPRWMVSANGQTKTIKNTDTEDVTRFATPLSTAQAKRASSDENLILDTLKRYDVYTAKMDEAGAKDRIIPAPIEQKINKPDSVSIKNGLFLNNIDTADHARSVFANSLKKYQLLAQKKEQALVVNVAVAQDKIQLAAAKKAGGYTLMIKDGVAQVYGFDAAGAMNGFNSLLSLVDIKSKDNLSEMVVNDAPRYEYRGMMLDSARNFKSKQHVFNLIEQMSELKLNKLHLHLSDDEGWRLQINGLDELTSVGAQRGFNSKNEQTQLLPQLGHGTEAQKSDGFYTRADFIEILKYAKDRNIEVIPEIDMPGHSRAAVVSMEARYNHLMKSGNKKAAEQYRLLDPTDTSQVTTVQFYDKQGFMNVCLPSAKNFAKKVIAEVNAMYAEAGLQLTTWHYGGDEAKNIMLGGGYASAADAKPGQGIIDKKAQNFPYEKSQACQALVKNGTVASFDGLTSWFGKEINKELVPHQINSFQSWQDGLTHLKSASEMTVKPTVNVWDTLFWGGTEVVSKFNQKGFDIVLSNPDYLYLDMPNEIDPSERGYYWAARANPLKKIFSFAPGNLAQNAETSVDRDGKAMTITSPTTAPNIKGISGHLWSETQRTDEQAEYMIYPRIFALAERAWNKPGWEKFQANTVYSKESKHVDKQALENDYSRFVNAIGARGLEKLDAHQIKYRLPKVGSKVVDGVLHANTEIPNVQIQYSTDGKQWSVYDANHKPAVSGSLYVRTSNADQSHPRFGQVSKVQ</sequence>
<dbReference type="SUPFAM" id="SSF49384">
    <property type="entry name" value="Carbohydrate-binding domain"/>
    <property type="match status" value="1"/>
</dbReference>
<dbReference type="Gene3D" id="3.20.20.80">
    <property type="entry name" value="Glycosidases"/>
    <property type="match status" value="1"/>
</dbReference>
<dbReference type="SMART" id="SM01081">
    <property type="entry name" value="CHB_HEX"/>
    <property type="match status" value="1"/>
</dbReference>
<dbReference type="InterPro" id="IPR004867">
    <property type="entry name" value="CHB_C_dom"/>
</dbReference>
<dbReference type="EMBL" id="CP034433">
    <property type="protein sequence ID" value="AZN35042.1"/>
    <property type="molecule type" value="Genomic_DNA"/>
</dbReference>
<dbReference type="GO" id="GO:0030247">
    <property type="term" value="F:polysaccharide binding"/>
    <property type="evidence" value="ECO:0007669"/>
    <property type="project" value="InterPro"/>
</dbReference>
<organism evidence="10 11">
    <name type="scientific">Iodobacter ciconiae</name>
    <dbReference type="NCBI Taxonomy" id="2496266"/>
    <lineage>
        <taxon>Bacteria</taxon>
        <taxon>Pseudomonadati</taxon>
        <taxon>Pseudomonadota</taxon>
        <taxon>Betaproteobacteria</taxon>
        <taxon>Neisseriales</taxon>
        <taxon>Chitinibacteraceae</taxon>
        <taxon>Iodobacter</taxon>
    </lineage>
</organism>
<reference evidence="10 11" key="1">
    <citation type="submission" date="2018-12" db="EMBL/GenBank/DDBJ databases">
        <title>Complete genome sequence of Iodobacter sp. H11R3.</title>
        <authorList>
            <person name="Bae J.-W."/>
        </authorList>
    </citation>
    <scope>NUCLEOTIDE SEQUENCE [LARGE SCALE GENOMIC DNA]</scope>
    <source>
        <strain evidence="10 11">H11R3</strain>
    </source>
</reference>
<dbReference type="Pfam" id="PF00728">
    <property type="entry name" value="Glyco_hydro_20"/>
    <property type="match status" value="1"/>
</dbReference>
<dbReference type="OrthoDB" id="9763537at2"/>
<dbReference type="GO" id="GO:0004563">
    <property type="term" value="F:beta-N-acetylhexosaminidase activity"/>
    <property type="evidence" value="ECO:0007669"/>
    <property type="project" value="UniProtKB-EC"/>
</dbReference>
<dbReference type="InterPro" id="IPR014756">
    <property type="entry name" value="Ig_E-set"/>
</dbReference>
<dbReference type="PANTHER" id="PTHR22600">
    <property type="entry name" value="BETA-HEXOSAMINIDASE"/>
    <property type="match status" value="1"/>
</dbReference>
<evidence type="ECO:0000256" key="7">
    <source>
        <dbReference type="ARBA" id="ARBA00033000"/>
    </source>
</evidence>
<dbReference type="SUPFAM" id="SSF81296">
    <property type="entry name" value="E set domains"/>
    <property type="match status" value="1"/>
</dbReference>
<evidence type="ECO:0000256" key="8">
    <source>
        <dbReference type="PIRSR" id="PIRSR625705-1"/>
    </source>
</evidence>
<evidence type="ECO:0000256" key="2">
    <source>
        <dbReference type="ARBA" id="ARBA00006285"/>
    </source>
</evidence>
<dbReference type="InterPro" id="IPR025705">
    <property type="entry name" value="Beta_hexosaminidase_sua/sub"/>
</dbReference>
<feature type="active site" description="Proton donor" evidence="8">
    <location>
        <position position="561"/>
    </location>
</feature>
<dbReference type="InterPro" id="IPR015882">
    <property type="entry name" value="HEX_bac_N"/>
</dbReference>
<evidence type="ECO:0000256" key="4">
    <source>
        <dbReference type="ARBA" id="ARBA00022801"/>
    </source>
</evidence>
<dbReference type="PRINTS" id="PR00738">
    <property type="entry name" value="GLHYDRLASE20"/>
</dbReference>